<accession>A0A9D1GSL9</accession>
<keyword evidence="1" id="KW-0812">Transmembrane</keyword>
<protein>
    <submittedName>
        <fullName evidence="2">Uncharacterized protein</fullName>
    </submittedName>
</protein>
<gene>
    <name evidence="2" type="ORF">IAD46_04210</name>
</gene>
<reference evidence="2" key="2">
    <citation type="journal article" date="2021" name="PeerJ">
        <title>Extensive microbial diversity within the chicken gut microbiome revealed by metagenomics and culture.</title>
        <authorList>
            <person name="Gilroy R."/>
            <person name="Ravi A."/>
            <person name="Getino M."/>
            <person name="Pursley I."/>
            <person name="Horton D.L."/>
            <person name="Alikhan N.F."/>
            <person name="Baker D."/>
            <person name="Gharbi K."/>
            <person name="Hall N."/>
            <person name="Watson M."/>
            <person name="Adriaenssens E.M."/>
            <person name="Foster-Nyarko E."/>
            <person name="Jarju S."/>
            <person name="Secka A."/>
            <person name="Antonio M."/>
            <person name="Oren A."/>
            <person name="Chaudhuri R.R."/>
            <person name="La Ragione R."/>
            <person name="Hildebrand F."/>
            <person name="Pallen M.J."/>
        </authorList>
    </citation>
    <scope>NUCLEOTIDE SEQUENCE</scope>
    <source>
        <strain evidence="2">ChiW17-6978</strain>
    </source>
</reference>
<organism evidence="2 3">
    <name type="scientific">Candidatus Pelethenecus faecipullorum</name>
    <dbReference type="NCBI Taxonomy" id="2840900"/>
    <lineage>
        <taxon>Bacteria</taxon>
        <taxon>Bacillati</taxon>
        <taxon>Mycoplasmatota</taxon>
        <taxon>Mollicutes</taxon>
        <taxon>Candidatus Pelethenecus</taxon>
    </lineage>
</organism>
<feature type="transmembrane region" description="Helical" evidence="1">
    <location>
        <begin position="20"/>
        <end position="40"/>
    </location>
</feature>
<feature type="transmembrane region" description="Helical" evidence="1">
    <location>
        <begin position="97"/>
        <end position="119"/>
    </location>
</feature>
<sequence>MEEQNLVTKKRWYQRIPDGVKVGFFRWWLSGAVYFFIAWGTNLGMKEDPLDLIFVLGVVTGVAHIFIFNPIVYGMFDIKRNGKIVNKKYYERTIFQNVFLNLAEIFKCMIITVLVVATYELINTTILAITNQTASTIPVKGEPILYASFFIIYYQLYESCKNLVLRLIDKKKGKNHE</sequence>
<evidence type="ECO:0000313" key="2">
    <source>
        <dbReference type="EMBL" id="HIT50211.1"/>
    </source>
</evidence>
<evidence type="ECO:0000256" key="1">
    <source>
        <dbReference type="SAM" id="Phobius"/>
    </source>
</evidence>
<dbReference type="EMBL" id="DVLF01000128">
    <property type="protein sequence ID" value="HIT50211.1"/>
    <property type="molecule type" value="Genomic_DNA"/>
</dbReference>
<dbReference type="AlphaFoldDB" id="A0A9D1GSL9"/>
<comment type="caution">
    <text evidence="2">The sequence shown here is derived from an EMBL/GenBank/DDBJ whole genome shotgun (WGS) entry which is preliminary data.</text>
</comment>
<reference evidence="2" key="1">
    <citation type="submission" date="2020-10" db="EMBL/GenBank/DDBJ databases">
        <authorList>
            <person name="Gilroy R."/>
        </authorList>
    </citation>
    <scope>NUCLEOTIDE SEQUENCE</scope>
    <source>
        <strain evidence="2">ChiW17-6978</strain>
    </source>
</reference>
<name>A0A9D1GSL9_9MOLU</name>
<proteinExistence type="predicted"/>
<keyword evidence="1" id="KW-0472">Membrane</keyword>
<keyword evidence="1" id="KW-1133">Transmembrane helix</keyword>
<feature type="transmembrane region" description="Helical" evidence="1">
    <location>
        <begin position="52"/>
        <end position="76"/>
    </location>
</feature>
<dbReference type="Proteomes" id="UP000886758">
    <property type="component" value="Unassembled WGS sequence"/>
</dbReference>
<evidence type="ECO:0000313" key="3">
    <source>
        <dbReference type="Proteomes" id="UP000886758"/>
    </source>
</evidence>